<keyword evidence="7" id="KW-0862">Zinc</keyword>
<evidence type="ECO:0000313" key="11">
    <source>
        <dbReference type="EMBL" id="KAA0193025.1"/>
    </source>
</evidence>
<evidence type="ECO:0000256" key="6">
    <source>
        <dbReference type="ARBA" id="ARBA00022771"/>
    </source>
</evidence>
<dbReference type="PANTHER" id="PTHR13454:SF11">
    <property type="entry name" value="PROTEIN MCM10 HOMOLOG"/>
    <property type="match status" value="1"/>
</dbReference>
<accession>A0A8E0VK93</accession>
<feature type="compositionally biased region" description="Basic and acidic residues" evidence="9">
    <location>
        <begin position="601"/>
        <end position="613"/>
    </location>
</feature>
<dbReference type="Gene3D" id="2.40.50.140">
    <property type="entry name" value="Nucleic acid-binding proteins"/>
    <property type="match status" value="1"/>
</dbReference>
<feature type="region of interest" description="Disordered" evidence="9">
    <location>
        <begin position="110"/>
        <end position="137"/>
    </location>
</feature>
<dbReference type="InterPro" id="IPR015408">
    <property type="entry name" value="Znf_Mcm10/DnaG"/>
</dbReference>
<evidence type="ECO:0000256" key="1">
    <source>
        <dbReference type="ARBA" id="ARBA00004123"/>
    </source>
</evidence>
<name>A0A8E0VK93_9TREM</name>
<dbReference type="SMART" id="SM01280">
    <property type="entry name" value="Mcm10"/>
    <property type="match status" value="1"/>
</dbReference>
<protein>
    <recommendedName>
        <fullName evidence="3">Protein MCM10 homolog</fullName>
    </recommendedName>
</protein>
<dbReference type="Pfam" id="PF09332">
    <property type="entry name" value="Mcm10"/>
    <property type="match status" value="1"/>
</dbReference>
<dbReference type="Pfam" id="PF09329">
    <property type="entry name" value="zf-primase"/>
    <property type="match status" value="1"/>
</dbReference>
<feature type="region of interest" description="Disordered" evidence="9">
    <location>
        <begin position="679"/>
        <end position="743"/>
    </location>
</feature>
<keyword evidence="12" id="KW-1185">Reference proteome</keyword>
<feature type="compositionally biased region" description="Polar residues" evidence="9">
    <location>
        <begin position="695"/>
        <end position="711"/>
    </location>
</feature>
<dbReference type="InterPro" id="IPR012340">
    <property type="entry name" value="NA-bd_OB-fold"/>
</dbReference>
<comment type="subcellular location">
    <subcellularLocation>
        <location evidence="1">Nucleus</location>
    </subcellularLocation>
</comment>
<evidence type="ECO:0000256" key="4">
    <source>
        <dbReference type="ARBA" id="ARBA00022705"/>
    </source>
</evidence>
<dbReference type="GO" id="GO:0003697">
    <property type="term" value="F:single-stranded DNA binding"/>
    <property type="evidence" value="ECO:0007669"/>
    <property type="project" value="InterPro"/>
</dbReference>
<dbReference type="Proteomes" id="UP000728185">
    <property type="component" value="Unassembled WGS sequence"/>
</dbReference>
<evidence type="ECO:0000256" key="3">
    <source>
        <dbReference type="ARBA" id="ARBA00017770"/>
    </source>
</evidence>
<dbReference type="EMBL" id="LUCM01005304">
    <property type="protein sequence ID" value="KAA0193025.1"/>
    <property type="molecule type" value="Genomic_DNA"/>
</dbReference>
<dbReference type="InterPro" id="IPR055065">
    <property type="entry name" value="OB_MCM10"/>
</dbReference>
<dbReference type="GO" id="GO:0008270">
    <property type="term" value="F:zinc ion binding"/>
    <property type="evidence" value="ECO:0007669"/>
    <property type="project" value="UniProtKB-KW"/>
</dbReference>
<feature type="region of interest" description="Disordered" evidence="9">
    <location>
        <begin position="541"/>
        <end position="562"/>
    </location>
</feature>
<dbReference type="GO" id="GO:0003688">
    <property type="term" value="F:DNA replication origin binding"/>
    <property type="evidence" value="ECO:0007669"/>
    <property type="project" value="TreeGrafter"/>
</dbReference>
<evidence type="ECO:0000256" key="7">
    <source>
        <dbReference type="ARBA" id="ARBA00022833"/>
    </source>
</evidence>
<evidence type="ECO:0000313" key="12">
    <source>
        <dbReference type="Proteomes" id="UP000728185"/>
    </source>
</evidence>
<evidence type="ECO:0000256" key="5">
    <source>
        <dbReference type="ARBA" id="ARBA00022723"/>
    </source>
</evidence>
<dbReference type="OrthoDB" id="6093546at2759"/>
<organism evidence="11 12">
    <name type="scientific">Fasciolopsis buskii</name>
    <dbReference type="NCBI Taxonomy" id="27845"/>
    <lineage>
        <taxon>Eukaryota</taxon>
        <taxon>Metazoa</taxon>
        <taxon>Spiralia</taxon>
        <taxon>Lophotrochozoa</taxon>
        <taxon>Platyhelminthes</taxon>
        <taxon>Trematoda</taxon>
        <taxon>Digenea</taxon>
        <taxon>Plagiorchiida</taxon>
        <taxon>Echinostomata</taxon>
        <taxon>Echinostomatoidea</taxon>
        <taxon>Fasciolidae</taxon>
        <taxon>Fasciolopsis</taxon>
    </lineage>
</organism>
<dbReference type="Pfam" id="PF22379">
    <property type="entry name" value="OB_MCM10"/>
    <property type="match status" value="1"/>
</dbReference>
<keyword evidence="4" id="KW-0235">DNA replication</keyword>
<dbReference type="Pfam" id="PF24863">
    <property type="entry name" value="zf-CCCH_Mcm10"/>
    <property type="match status" value="1"/>
</dbReference>
<feature type="region of interest" description="Disordered" evidence="9">
    <location>
        <begin position="586"/>
        <end position="613"/>
    </location>
</feature>
<evidence type="ECO:0000256" key="2">
    <source>
        <dbReference type="ARBA" id="ARBA00009679"/>
    </source>
</evidence>
<dbReference type="InterPro" id="IPR040184">
    <property type="entry name" value="Mcm10"/>
</dbReference>
<proteinExistence type="inferred from homology"/>
<keyword evidence="5" id="KW-0479">Metal-binding</keyword>
<dbReference type="InterPro" id="IPR056791">
    <property type="entry name" value="Znf_Mcm10_C"/>
</dbReference>
<dbReference type="GO" id="GO:0043596">
    <property type="term" value="C:nuclear replication fork"/>
    <property type="evidence" value="ECO:0007669"/>
    <property type="project" value="TreeGrafter"/>
</dbReference>
<feature type="compositionally biased region" description="Polar residues" evidence="9">
    <location>
        <begin position="541"/>
        <end position="558"/>
    </location>
</feature>
<keyword evidence="6" id="KW-0863">Zinc-finger</keyword>
<keyword evidence="8" id="KW-0539">Nucleus</keyword>
<feature type="compositionally biased region" description="Polar residues" evidence="9">
    <location>
        <begin position="719"/>
        <end position="743"/>
    </location>
</feature>
<feature type="compositionally biased region" description="Basic and acidic residues" evidence="9">
    <location>
        <begin position="113"/>
        <end position="129"/>
    </location>
</feature>
<evidence type="ECO:0000256" key="9">
    <source>
        <dbReference type="SAM" id="MobiDB-lite"/>
    </source>
</evidence>
<gene>
    <name evidence="11" type="ORF">FBUS_09153</name>
</gene>
<dbReference type="GO" id="GO:0006270">
    <property type="term" value="P:DNA replication initiation"/>
    <property type="evidence" value="ECO:0007669"/>
    <property type="project" value="InterPro"/>
</dbReference>
<comment type="caution">
    <text evidence="11">The sequence shown here is derived from an EMBL/GenBank/DDBJ whole genome shotgun (WGS) entry which is preliminary data.</text>
</comment>
<feature type="domain" description="Replication factor Mcm10 C-terminal" evidence="10">
    <location>
        <begin position="487"/>
        <end position="889"/>
    </location>
</feature>
<evidence type="ECO:0000256" key="8">
    <source>
        <dbReference type="ARBA" id="ARBA00023242"/>
    </source>
</evidence>
<reference evidence="11" key="1">
    <citation type="submission" date="2019-05" db="EMBL/GenBank/DDBJ databases">
        <title>Annotation for the trematode Fasciolopsis buski.</title>
        <authorList>
            <person name="Choi Y.-J."/>
        </authorList>
    </citation>
    <scope>NUCLEOTIDE SEQUENCE</scope>
    <source>
        <strain evidence="11">HT</strain>
        <tissue evidence="11">Whole worm</tissue>
    </source>
</reference>
<dbReference type="PANTHER" id="PTHR13454">
    <property type="entry name" value="PROTEIN MCM10 HOMOLOG"/>
    <property type="match status" value="1"/>
</dbReference>
<comment type="similarity">
    <text evidence="2">Belongs to the MCM10 family.</text>
</comment>
<dbReference type="AlphaFoldDB" id="A0A8E0VK93"/>
<evidence type="ECO:0000259" key="10">
    <source>
        <dbReference type="SMART" id="SM01280"/>
    </source>
</evidence>
<dbReference type="InterPro" id="IPR015411">
    <property type="entry name" value="Rep_factor_Mcm10_C"/>
</dbReference>
<sequence>MPVDSAVSEHKRRTVGFQLTEDEINNFIAHGDDDTDSEESDWDDLGETNLSEVLPNVQCRSPTSCKTFRIPSGPTSISTKPTRPERQDVGLDMLFDNSSNSNCATGGNSGIDHFLRGSDDSDSEPHGLDREDDGGIDDVIPLNSFGSQIQQCLNSAERLAHDKAVDREVENAIESDSSTLVRTGKTSTVSSISSALAACAARRKKAIDDLNNAQWPNRNIDRPRKLSTALAPNGQSPTDTVAMNPADCWLALPTRLRVHRARISSELWKQRTAERQVMTLMQFAQNQRSNPSSGGLTKKSSRSMASHILVGVIGSKVPPRRSRNDRIYSVWCLSDLDHIGPGASHGCVKLFLFGNSHEKLWKESEGTVIAVLSPRLLPDTVAGTSERDISITLESPLHLMILGHSPDFGVCAATSKSGQQCFHVVNKSVCRYCDAHVKKAYFEASTSRPGFATTHHPVFGQGRIRRTGDKFSPVSGTSQFSLPVPQSIAPTGLERRPSLASRVKLNAAKLLSAGYQFDPATGLGSQTNCENAFVLAGSAASVDTTPTTDSNKRSSGVLSSPERKLIKALRRPSAGSLNLLRQLGLGHTSDDNDTTVAQKTTHSDCEKFPKVSPTKKDKPTFAGFFSSLPIKRTTITSPHLSSSGDFIDLGPIPSSLSAQPPSLAPARLRATALIQSHGGVQAMEQQIKRRRLSKVESTSSNRPSPLSQVLDSNKPMPFRSTSTVPKPSENGIENTPPVTSGKSNRIKHLEDLIRQGSAHTDLIVEAESQAELSRLSSLGQRDEYHQKLTEQQEEPCTYVHCKTCGYRAWKAAPDCRRSDHQLVFIKGTKRYFRCRNCAQRTITFERYPNHCCKNCGESLFEKTGILSDRKQPTLPGEKLLTRGYEEKFL</sequence>